<evidence type="ECO:0000259" key="1">
    <source>
        <dbReference type="Pfam" id="PF01370"/>
    </source>
</evidence>
<dbReference type="RefSeq" id="WP_167164603.1">
    <property type="nucleotide sequence ID" value="NZ_BAAAOO010000002.1"/>
</dbReference>
<dbReference type="InterPro" id="IPR001509">
    <property type="entry name" value="Epimerase_deHydtase"/>
</dbReference>
<protein>
    <submittedName>
        <fullName evidence="2">Nucleoside-diphosphate-sugar epimerase</fullName>
    </submittedName>
</protein>
<reference evidence="2 3" key="1">
    <citation type="submission" date="2020-02" db="EMBL/GenBank/DDBJ databases">
        <title>Sequencing the genomes of 1000 actinobacteria strains.</title>
        <authorList>
            <person name="Klenk H.-P."/>
        </authorList>
    </citation>
    <scope>NUCLEOTIDE SEQUENCE [LARGE SCALE GENOMIC DNA]</scope>
    <source>
        <strain evidence="2 3">DSM 19609</strain>
    </source>
</reference>
<gene>
    <name evidence="2" type="ORF">FB473_000540</name>
</gene>
<accession>A0ABX0SBY3</accession>
<evidence type="ECO:0000313" key="3">
    <source>
        <dbReference type="Proteomes" id="UP000749311"/>
    </source>
</evidence>
<comment type="caution">
    <text evidence="2">The sequence shown here is derived from an EMBL/GenBank/DDBJ whole genome shotgun (WGS) entry which is preliminary data.</text>
</comment>
<dbReference type="EMBL" id="JAAMOZ010000001">
    <property type="protein sequence ID" value="NIH55895.1"/>
    <property type="molecule type" value="Genomic_DNA"/>
</dbReference>
<dbReference type="Gene3D" id="3.40.50.720">
    <property type="entry name" value="NAD(P)-binding Rossmann-like Domain"/>
    <property type="match status" value="1"/>
</dbReference>
<name>A0ABX0SBY3_9ACTN</name>
<organism evidence="2 3">
    <name type="scientific">Brooklawnia cerclae</name>
    <dbReference type="NCBI Taxonomy" id="349934"/>
    <lineage>
        <taxon>Bacteria</taxon>
        <taxon>Bacillati</taxon>
        <taxon>Actinomycetota</taxon>
        <taxon>Actinomycetes</taxon>
        <taxon>Propionibacteriales</taxon>
        <taxon>Propionibacteriaceae</taxon>
        <taxon>Brooklawnia</taxon>
    </lineage>
</organism>
<feature type="domain" description="NAD-dependent epimerase/dehydratase" evidence="1">
    <location>
        <begin position="4"/>
        <end position="205"/>
    </location>
</feature>
<sequence>MHALVVGAGPLGRSATAHLVADDHRVTLVTRSATSLPGARPLAADVTSADLPARLPDDIEAVVACCNFPYGRWDRYWPSAIRNLIAAAERSGAVLVLAGNLYAYAPPTRPMRETDPQTSTTINGRVRALVWSEAMTAHEAGRVRVVEVRGSDYVGPGAGANSHATRVVPAVLGGGTARPLGDPEQPHTWTAVDDFGRLLARATRDEAMWGRAWHVPSAPAVSMREYCNALRATAGLPGPARVSALPGWVVRSAGLVSADLRSVGQQLYQFERPFVMDDSDARTMLGESHTDFDQTLAAVVAQADRR</sequence>
<keyword evidence="3" id="KW-1185">Reference proteome</keyword>
<dbReference type="SUPFAM" id="SSF51735">
    <property type="entry name" value="NAD(P)-binding Rossmann-fold domains"/>
    <property type="match status" value="1"/>
</dbReference>
<dbReference type="Proteomes" id="UP000749311">
    <property type="component" value="Unassembled WGS sequence"/>
</dbReference>
<proteinExistence type="predicted"/>
<dbReference type="Pfam" id="PF01370">
    <property type="entry name" value="Epimerase"/>
    <property type="match status" value="1"/>
</dbReference>
<evidence type="ECO:0000313" key="2">
    <source>
        <dbReference type="EMBL" id="NIH55895.1"/>
    </source>
</evidence>
<dbReference type="InterPro" id="IPR036291">
    <property type="entry name" value="NAD(P)-bd_dom_sf"/>
</dbReference>